<comment type="caution">
    <text evidence="2">The sequence shown here is derived from an EMBL/GenBank/DDBJ whole genome shotgun (WGS) entry which is preliminary data.</text>
</comment>
<keyword evidence="3" id="KW-1185">Reference proteome</keyword>
<reference evidence="2 3" key="1">
    <citation type="journal article" date="2018" name="Evol. Lett.">
        <title>Horizontal gene cluster transfer increased hallucinogenic mushroom diversity.</title>
        <authorList>
            <person name="Reynolds H.T."/>
            <person name="Vijayakumar V."/>
            <person name="Gluck-Thaler E."/>
            <person name="Korotkin H.B."/>
            <person name="Matheny P.B."/>
            <person name="Slot J.C."/>
        </authorList>
    </citation>
    <scope>NUCLEOTIDE SEQUENCE [LARGE SCALE GENOMIC DNA]</scope>
    <source>
        <strain evidence="2 3">SRW20</strain>
    </source>
</reference>
<gene>
    <name evidence="2" type="ORF">CVT26_003636</name>
</gene>
<dbReference type="PROSITE" id="PS51257">
    <property type="entry name" value="PROKAR_LIPOPROTEIN"/>
    <property type="match status" value="1"/>
</dbReference>
<evidence type="ECO:0000256" key="1">
    <source>
        <dbReference type="SAM" id="SignalP"/>
    </source>
</evidence>
<dbReference type="OrthoDB" id="2947935at2759"/>
<feature type="chain" id="PRO_5019364268" description="Cyanovirin-N domain-containing protein" evidence="1">
    <location>
        <begin position="21"/>
        <end position="188"/>
    </location>
</feature>
<feature type="signal peptide" evidence="1">
    <location>
        <begin position="1"/>
        <end position="20"/>
    </location>
</feature>
<evidence type="ECO:0008006" key="4">
    <source>
        <dbReference type="Google" id="ProtNLM"/>
    </source>
</evidence>
<evidence type="ECO:0000313" key="3">
    <source>
        <dbReference type="Proteomes" id="UP000284706"/>
    </source>
</evidence>
<accession>A0A409VR14</accession>
<dbReference type="InParanoid" id="A0A409VR14"/>
<dbReference type="Proteomes" id="UP000284706">
    <property type="component" value="Unassembled WGS sequence"/>
</dbReference>
<organism evidence="2 3">
    <name type="scientific">Gymnopilus dilepis</name>
    <dbReference type="NCBI Taxonomy" id="231916"/>
    <lineage>
        <taxon>Eukaryota</taxon>
        <taxon>Fungi</taxon>
        <taxon>Dikarya</taxon>
        <taxon>Basidiomycota</taxon>
        <taxon>Agaricomycotina</taxon>
        <taxon>Agaricomycetes</taxon>
        <taxon>Agaricomycetidae</taxon>
        <taxon>Agaricales</taxon>
        <taxon>Agaricineae</taxon>
        <taxon>Hymenogastraceae</taxon>
        <taxon>Gymnopilus</taxon>
    </lineage>
</organism>
<keyword evidence="1" id="KW-0732">Signal</keyword>
<dbReference type="SUPFAM" id="SSF51322">
    <property type="entry name" value="Cyanovirin-N"/>
    <property type="match status" value="1"/>
</dbReference>
<dbReference type="InterPro" id="IPR036673">
    <property type="entry name" value="Cyanovirin-N_sf"/>
</dbReference>
<sequence length="188" mass="19519">MIKAYLQLAVVLSFSSPIFASIWQNFTASCSSWQGVFGSTDGKTSTALLSATCTCTTDKEAFSTLDLNTCYGYPKPGTVAHPGTASLSAICSDVSGQQVFSTLDLNTCYGYPEPATIVYPGSGLFSACVVTNIPNSITAAIGGGSGTIIDVACPAPGVDAAYLITLDLSECRPHLQEATPLKKIIGLR</sequence>
<name>A0A409VR14_9AGAR</name>
<proteinExistence type="predicted"/>
<dbReference type="EMBL" id="NHYE01005589">
    <property type="protein sequence ID" value="PPQ68730.1"/>
    <property type="molecule type" value="Genomic_DNA"/>
</dbReference>
<protein>
    <recommendedName>
        <fullName evidence="4">Cyanovirin-N domain-containing protein</fullName>
    </recommendedName>
</protein>
<dbReference type="AlphaFoldDB" id="A0A409VR14"/>
<evidence type="ECO:0000313" key="2">
    <source>
        <dbReference type="EMBL" id="PPQ68730.1"/>
    </source>
</evidence>